<gene>
    <name evidence="1" type="ORF">OM33_01520</name>
</gene>
<dbReference type="Pfam" id="PF13528">
    <property type="entry name" value="Glyco_trans_1_3"/>
    <property type="match status" value="1"/>
</dbReference>
<dbReference type="Proteomes" id="UP000030341">
    <property type="component" value="Chromosome 1"/>
</dbReference>
<organism evidence="1 2">
    <name type="scientific">Pseudoalteromonas piratica</name>
    <dbReference type="NCBI Taxonomy" id="1348114"/>
    <lineage>
        <taxon>Bacteria</taxon>
        <taxon>Pseudomonadati</taxon>
        <taxon>Pseudomonadota</taxon>
        <taxon>Gammaproteobacteria</taxon>
        <taxon>Alteromonadales</taxon>
        <taxon>Pseudoalteromonadaceae</taxon>
        <taxon>Pseudoalteromonas</taxon>
    </lineage>
</organism>
<dbReference type="RefSeq" id="WP_038637822.1">
    <property type="nucleotide sequence ID" value="NZ_CP009888.1"/>
</dbReference>
<dbReference type="OrthoDB" id="9793805at2"/>
<dbReference type="GO" id="GO:0016740">
    <property type="term" value="F:transferase activity"/>
    <property type="evidence" value="ECO:0007669"/>
    <property type="project" value="UniProtKB-KW"/>
</dbReference>
<keyword evidence="1" id="KW-0808">Transferase</keyword>
<proteinExistence type="predicted"/>
<dbReference type="NCBIfam" id="TIGR00661">
    <property type="entry name" value="MJ1255"/>
    <property type="match status" value="1"/>
</dbReference>
<dbReference type="SUPFAM" id="SSF53756">
    <property type="entry name" value="UDP-Glycosyltransferase/glycogen phosphorylase"/>
    <property type="match status" value="1"/>
</dbReference>
<name>A0A0A7EBI3_9GAMM</name>
<evidence type="ECO:0000313" key="2">
    <source>
        <dbReference type="Proteomes" id="UP000030341"/>
    </source>
</evidence>
<keyword evidence="2" id="KW-1185">Reference proteome</keyword>
<sequence length="350" mass="39399">MKILYGIQGTGNGHITRARAMAKAFAKTDVNVDYFFSGRPANKYFDMSDFDDYRTREGFTFAIENGCVNKLATLKSIRIGQFIHDVKKLDLSGYDLVINDFEPISAWAAKLAKVPCVGISHQASFLSNKVPSRNANMMTRLGLKLFAPASCYLGVHWFPYHQNIIPPFIEPVKSWQQDNYIENKILVYLPFENPQKIIQMLKHFPEFEFYCYHPQLQNETINQHIHLRSPCRIGFLNDLVSSSGTIGNAGFELSSEALRYGKKLLLKPLAGQFEQASNAFTLVEAGLATSMSCLNIDIVDDWLSQRGQHAINFPSDPTPLADWLAGGAFDVKSLSDCLWKNVQLPHFSTS</sequence>
<accession>A0A0A7EBI3</accession>
<dbReference type="eggNOG" id="COG1819">
    <property type="taxonomic scope" value="Bacteria"/>
</dbReference>
<dbReference type="AlphaFoldDB" id="A0A0A7EBI3"/>
<dbReference type="HOGENOM" id="CLU_048991_0_0_6"/>
<reference evidence="1 2" key="1">
    <citation type="submission" date="2014-11" db="EMBL/GenBank/DDBJ databases">
        <title>Complete Genome Sequence of Pseudoalteromonas sp. Strain OCN003 Isolated from Kaneohe Bay, Oahu, Hawaii.</title>
        <authorList>
            <person name="Beurmann S."/>
            <person name="Videau P."/>
            <person name="Ushijima B."/>
            <person name="Smith A.M."/>
            <person name="Aeby G.S."/>
            <person name="Callahan S.M."/>
            <person name="Belcaid M."/>
        </authorList>
    </citation>
    <scope>NUCLEOTIDE SEQUENCE [LARGE SCALE GENOMIC DNA]</scope>
    <source>
        <strain evidence="1 2">OCN003</strain>
    </source>
</reference>
<dbReference type="KEGG" id="pseo:OM33_01520"/>
<evidence type="ECO:0000313" key="1">
    <source>
        <dbReference type="EMBL" id="AIY63980.1"/>
    </source>
</evidence>
<dbReference type="STRING" id="1348114.OM33_01520"/>
<dbReference type="EMBL" id="CP009888">
    <property type="protein sequence ID" value="AIY63980.1"/>
    <property type="molecule type" value="Genomic_DNA"/>
</dbReference>
<protein>
    <submittedName>
        <fullName evidence="1">Glycosyltransferase</fullName>
    </submittedName>
</protein>
<dbReference type="InterPro" id="IPR005262">
    <property type="entry name" value="MJ1255-like"/>
</dbReference>